<evidence type="ECO:0000313" key="4">
    <source>
        <dbReference type="Proteomes" id="UP000192360"/>
    </source>
</evidence>
<dbReference type="AlphaFoldDB" id="A0A1W1YD53"/>
<feature type="domain" description="VanZ-like" evidence="2">
    <location>
        <begin position="18"/>
        <end position="98"/>
    </location>
</feature>
<evidence type="ECO:0000313" key="3">
    <source>
        <dbReference type="EMBL" id="SMC34082.1"/>
    </source>
</evidence>
<keyword evidence="1" id="KW-0472">Membrane</keyword>
<evidence type="ECO:0000259" key="2">
    <source>
        <dbReference type="Pfam" id="PF04892"/>
    </source>
</evidence>
<keyword evidence="1" id="KW-0812">Transmembrane</keyword>
<dbReference type="RefSeq" id="WP_084059611.1">
    <property type="nucleotide sequence ID" value="NZ_FWXO01000001.1"/>
</dbReference>
<name>A0A1W1YD53_9FLAO</name>
<keyword evidence="1" id="KW-1133">Transmembrane helix</keyword>
<feature type="transmembrane region" description="Helical" evidence="1">
    <location>
        <begin position="82"/>
        <end position="100"/>
    </location>
</feature>
<dbReference type="PANTHER" id="PTHR28008:SF1">
    <property type="entry name" value="DOMAIN PROTEIN, PUTATIVE (AFU_ORTHOLOGUE AFUA_3G10980)-RELATED"/>
    <property type="match status" value="1"/>
</dbReference>
<dbReference type="STRING" id="504486.SAMN05660703_0314"/>
<dbReference type="InterPro" id="IPR006976">
    <property type="entry name" value="VanZ-like"/>
</dbReference>
<dbReference type="PANTHER" id="PTHR28008">
    <property type="entry name" value="DOMAIN PROTEIN, PUTATIVE (AFU_ORTHOLOGUE AFUA_3G10980)-RELATED"/>
    <property type="match status" value="1"/>
</dbReference>
<evidence type="ECO:0000256" key="1">
    <source>
        <dbReference type="SAM" id="Phobius"/>
    </source>
</evidence>
<dbReference type="NCBIfam" id="NF037970">
    <property type="entry name" value="vanZ_1"/>
    <property type="match status" value="1"/>
</dbReference>
<dbReference type="EMBL" id="FWXO01000001">
    <property type="protein sequence ID" value="SMC34082.1"/>
    <property type="molecule type" value="Genomic_DNA"/>
</dbReference>
<proteinExistence type="predicted"/>
<dbReference type="OrthoDB" id="5472246at2"/>
<accession>A0A1W1YD53</accession>
<dbReference type="Proteomes" id="UP000192360">
    <property type="component" value="Unassembled WGS sequence"/>
</dbReference>
<reference evidence="3 4" key="1">
    <citation type="submission" date="2017-04" db="EMBL/GenBank/DDBJ databases">
        <authorList>
            <person name="Afonso C.L."/>
            <person name="Miller P.J."/>
            <person name="Scott M.A."/>
            <person name="Spackman E."/>
            <person name="Goraichik I."/>
            <person name="Dimitrov K.M."/>
            <person name="Suarez D.L."/>
            <person name="Swayne D.E."/>
        </authorList>
    </citation>
    <scope>NUCLEOTIDE SEQUENCE [LARGE SCALE GENOMIC DNA]</scope>
    <source>
        <strain evidence="3 4">DSM 21164</strain>
    </source>
</reference>
<protein>
    <submittedName>
        <fullName evidence="3">VanZ like family protein</fullName>
    </submittedName>
</protein>
<organism evidence="3 4">
    <name type="scientific">Cellulophaga tyrosinoxydans</name>
    <dbReference type="NCBI Taxonomy" id="504486"/>
    <lineage>
        <taxon>Bacteria</taxon>
        <taxon>Pseudomonadati</taxon>
        <taxon>Bacteroidota</taxon>
        <taxon>Flavobacteriia</taxon>
        <taxon>Flavobacteriales</taxon>
        <taxon>Flavobacteriaceae</taxon>
        <taxon>Cellulophaga</taxon>
    </lineage>
</organism>
<keyword evidence="4" id="KW-1185">Reference proteome</keyword>
<dbReference type="Pfam" id="PF04892">
    <property type="entry name" value="VanZ"/>
    <property type="match status" value="1"/>
</dbReference>
<gene>
    <name evidence="3" type="ORF">SAMN05660703_0314</name>
</gene>
<sequence length="107" mass="12292">MSKFGGVSGWLRIPHKDKIVHFSFYFISTILGSFALREFSQKKISLNNAAVKMFLFSVVYGMIIEVLQYSITKDRHGDFYDFIANSIGAFCGLLLVKYFFSQRVSQK</sequence>
<feature type="transmembrane region" description="Helical" evidence="1">
    <location>
        <begin position="49"/>
        <end position="70"/>
    </location>
</feature>
<feature type="transmembrane region" description="Helical" evidence="1">
    <location>
        <begin position="20"/>
        <end position="37"/>
    </location>
</feature>